<dbReference type="Proteomes" id="UP000198424">
    <property type="component" value="Unassembled WGS sequence"/>
</dbReference>
<evidence type="ECO:0000313" key="4">
    <source>
        <dbReference type="Proteomes" id="UP000028712"/>
    </source>
</evidence>
<keyword evidence="1" id="KW-0472">Membrane</keyword>
<keyword evidence="1" id="KW-0812">Transmembrane</keyword>
<organism evidence="2 4">
    <name type="scientific">Flavobacterium hydatis</name>
    <name type="common">Cytophaga aquatilis</name>
    <dbReference type="NCBI Taxonomy" id="991"/>
    <lineage>
        <taxon>Bacteria</taxon>
        <taxon>Pseudomonadati</taxon>
        <taxon>Bacteroidota</taxon>
        <taxon>Flavobacteriia</taxon>
        <taxon>Flavobacteriales</taxon>
        <taxon>Flavobacteriaceae</taxon>
        <taxon>Flavobacterium</taxon>
    </lineage>
</organism>
<accession>A0A086ARY0</accession>
<dbReference type="GO" id="GO:0015097">
    <property type="term" value="F:mercury ion transmembrane transporter activity"/>
    <property type="evidence" value="ECO:0007669"/>
    <property type="project" value="InterPro"/>
</dbReference>
<keyword evidence="1" id="KW-1133">Transmembrane helix</keyword>
<dbReference type="Pfam" id="PF03203">
    <property type="entry name" value="MerC"/>
    <property type="match status" value="1"/>
</dbReference>
<dbReference type="eggNOG" id="ENOG503391H">
    <property type="taxonomic scope" value="Bacteria"/>
</dbReference>
<proteinExistence type="predicted"/>
<dbReference type="EMBL" id="MUGY01000004">
    <property type="protein sequence ID" value="OXA96427.1"/>
    <property type="molecule type" value="Genomic_DNA"/>
</dbReference>
<dbReference type="RefSeq" id="WP_035618462.1">
    <property type="nucleotide sequence ID" value="NZ_JBEWQG010000001.1"/>
</dbReference>
<dbReference type="InterPro" id="IPR004891">
    <property type="entry name" value="Mercury-R_MerC"/>
</dbReference>
<evidence type="ECO:0000313" key="2">
    <source>
        <dbReference type="EMBL" id="KFF19444.1"/>
    </source>
</evidence>
<dbReference type="OrthoDB" id="1274419at2"/>
<gene>
    <name evidence="3" type="ORF">B0A62_03935</name>
    <name evidence="2" type="ORF">IW20_02890</name>
</gene>
<feature type="transmembrane region" description="Helical" evidence="1">
    <location>
        <begin position="92"/>
        <end position="109"/>
    </location>
</feature>
<dbReference type="STRING" id="991.IW20_02890"/>
<evidence type="ECO:0000313" key="5">
    <source>
        <dbReference type="Proteomes" id="UP000198424"/>
    </source>
</evidence>
<protein>
    <submittedName>
        <fullName evidence="2">MerC mercury resistance protein</fullName>
    </submittedName>
</protein>
<comment type="caution">
    <text evidence="2">The sequence shown here is derived from an EMBL/GenBank/DDBJ whole genome shotgun (WGS) entry which is preliminary data.</text>
</comment>
<reference evidence="2 4" key="1">
    <citation type="submission" date="2014-07" db="EMBL/GenBank/DDBJ databases">
        <title>Genome of Flavobacterium hydatis DSM 2063.</title>
        <authorList>
            <person name="Pipes S.E."/>
            <person name="Stropko S.J."/>
            <person name="Newman J.D."/>
        </authorList>
    </citation>
    <scope>NUCLEOTIDE SEQUENCE [LARGE SCALE GENOMIC DNA]</scope>
    <source>
        <strain evidence="2 4">DSM 2063</strain>
    </source>
</reference>
<evidence type="ECO:0000256" key="1">
    <source>
        <dbReference type="SAM" id="Phobius"/>
    </source>
</evidence>
<dbReference type="AlphaFoldDB" id="A0A086ARY0"/>
<evidence type="ECO:0000313" key="3">
    <source>
        <dbReference type="EMBL" id="OXA96427.1"/>
    </source>
</evidence>
<dbReference type="EMBL" id="JPRM01000003">
    <property type="protein sequence ID" value="KFF19444.1"/>
    <property type="molecule type" value="Genomic_DNA"/>
</dbReference>
<sequence>MKTKTIFNWDLLGISSASICLIHCLIFPIITIIPLGISHNPLIDLLFVSIGFFAVVKIIKKSNLLVSSILILSLTLIFASILIEIVLDVHSYLIYIGGTGMIIGHFLNYRNHNKRKANE</sequence>
<keyword evidence="5" id="KW-1185">Reference proteome</keyword>
<name>A0A086ARY0_FLAHY</name>
<feature type="transmembrane region" description="Helical" evidence="1">
    <location>
        <begin position="64"/>
        <end position="86"/>
    </location>
</feature>
<feature type="transmembrane region" description="Helical" evidence="1">
    <location>
        <begin position="42"/>
        <end position="59"/>
    </location>
</feature>
<feature type="transmembrane region" description="Helical" evidence="1">
    <location>
        <begin position="12"/>
        <end position="36"/>
    </location>
</feature>
<reference evidence="3 5" key="2">
    <citation type="submission" date="2016-11" db="EMBL/GenBank/DDBJ databases">
        <title>Whole genomes of Flavobacteriaceae.</title>
        <authorList>
            <person name="Stine C."/>
            <person name="Li C."/>
            <person name="Tadesse D."/>
        </authorList>
    </citation>
    <scope>NUCLEOTIDE SEQUENCE [LARGE SCALE GENOMIC DNA]</scope>
    <source>
        <strain evidence="3 5">ATCC 29551</strain>
    </source>
</reference>
<dbReference type="Proteomes" id="UP000028712">
    <property type="component" value="Unassembled WGS sequence"/>
</dbReference>
<dbReference type="GO" id="GO:0016020">
    <property type="term" value="C:membrane"/>
    <property type="evidence" value="ECO:0007669"/>
    <property type="project" value="InterPro"/>
</dbReference>